<evidence type="ECO:0000259" key="2">
    <source>
        <dbReference type="Pfam" id="PF13193"/>
    </source>
</evidence>
<dbReference type="CDD" id="cd04433">
    <property type="entry name" value="AFD_class_I"/>
    <property type="match status" value="1"/>
</dbReference>
<dbReference type="InterPro" id="IPR042099">
    <property type="entry name" value="ANL_N_sf"/>
</dbReference>
<protein>
    <submittedName>
        <fullName evidence="3">Long-chain fatty acid--CoA ligase</fullName>
    </submittedName>
</protein>
<dbReference type="Gene3D" id="3.40.50.12780">
    <property type="entry name" value="N-terminal domain of ligase-like"/>
    <property type="match status" value="1"/>
</dbReference>
<dbReference type="Proteomes" id="UP000285604">
    <property type="component" value="Unassembled WGS sequence"/>
</dbReference>
<evidence type="ECO:0000259" key="1">
    <source>
        <dbReference type="Pfam" id="PF00501"/>
    </source>
</evidence>
<name>A0AA92UJG3_9BACT</name>
<dbReference type="InterPro" id="IPR025110">
    <property type="entry name" value="AMP-bd_C"/>
</dbReference>
<feature type="domain" description="AMP-dependent synthetase/ligase" evidence="1">
    <location>
        <begin position="10"/>
        <end position="350"/>
    </location>
</feature>
<accession>A0AA92UJG3</accession>
<evidence type="ECO:0000313" key="3">
    <source>
        <dbReference type="EMBL" id="RGX89992.1"/>
    </source>
</evidence>
<evidence type="ECO:0000313" key="4">
    <source>
        <dbReference type="Proteomes" id="UP000285604"/>
    </source>
</evidence>
<dbReference type="EMBL" id="QSCI01000108">
    <property type="protein sequence ID" value="RGX89992.1"/>
    <property type="molecule type" value="Genomic_DNA"/>
</dbReference>
<comment type="caution">
    <text evidence="3">The sequence shown here is derived from an EMBL/GenBank/DDBJ whole genome shotgun (WGS) entry which is preliminary data.</text>
</comment>
<dbReference type="InterPro" id="IPR020845">
    <property type="entry name" value="AMP-binding_CS"/>
</dbReference>
<dbReference type="Pfam" id="PF00501">
    <property type="entry name" value="AMP-binding"/>
    <property type="match status" value="1"/>
</dbReference>
<gene>
    <name evidence="3" type="ORF">DXA63_14710</name>
</gene>
<reference evidence="3 4" key="1">
    <citation type="submission" date="2018-08" db="EMBL/GenBank/DDBJ databases">
        <title>A genome reference for cultivated species of the human gut microbiota.</title>
        <authorList>
            <person name="Zou Y."/>
            <person name="Xue W."/>
            <person name="Luo G."/>
        </authorList>
    </citation>
    <scope>NUCLEOTIDE SEQUENCE [LARGE SCALE GENOMIC DNA]</scope>
    <source>
        <strain evidence="3 4">OF03-3</strain>
    </source>
</reference>
<dbReference type="GO" id="GO:0016405">
    <property type="term" value="F:CoA-ligase activity"/>
    <property type="evidence" value="ECO:0007669"/>
    <property type="project" value="TreeGrafter"/>
</dbReference>
<dbReference type="Pfam" id="PF13193">
    <property type="entry name" value="AMP-binding_C"/>
    <property type="match status" value="1"/>
</dbReference>
<dbReference type="InterPro" id="IPR045851">
    <property type="entry name" value="AMP-bd_C_sf"/>
</dbReference>
<dbReference type="PROSITE" id="PS00455">
    <property type="entry name" value="AMP_BINDING"/>
    <property type="match status" value="1"/>
</dbReference>
<dbReference type="PANTHER" id="PTHR24096">
    <property type="entry name" value="LONG-CHAIN-FATTY-ACID--COA LIGASE"/>
    <property type="match status" value="1"/>
</dbReference>
<feature type="domain" description="AMP-binding enzyme C-terminal" evidence="2">
    <location>
        <begin position="398"/>
        <end position="475"/>
    </location>
</feature>
<proteinExistence type="predicted"/>
<dbReference type="AlphaFoldDB" id="A0AA92UJG3"/>
<keyword evidence="3" id="KW-0436">Ligase</keyword>
<dbReference type="SUPFAM" id="SSF56801">
    <property type="entry name" value="Acetyl-CoA synthetase-like"/>
    <property type="match status" value="1"/>
</dbReference>
<organism evidence="3 4">
    <name type="scientific">Segatella copri</name>
    <dbReference type="NCBI Taxonomy" id="165179"/>
    <lineage>
        <taxon>Bacteria</taxon>
        <taxon>Pseudomonadati</taxon>
        <taxon>Bacteroidota</taxon>
        <taxon>Bacteroidia</taxon>
        <taxon>Bacteroidales</taxon>
        <taxon>Prevotellaceae</taxon>
        <taxon>Segatella</taxon>
    </lineage>
</organism>
<dbReference type="InterPro" id="IPR000873">
    <property type="entry name" value="AMP-dep_synth/lig_dom"/>
</dbReference>
<dbReference type="Gene3D" id="3.30.300.30">
    <property type="match status" value="1"/>
</dbReference>
<sequence length="482" mass="53759">MLESIEKQIWQWAAVQPDKIAVKSGKKSATYLQLCQRILGARDYFKSQLSQKEGNVVILAAGKQIEFVYAYFGAHLAGLKVVPIDAATNPTRLDYIVKQTHANLLVGFDESEQEVAKARLKDFAELSADFSTPLFPEGNQIADILFTTGTTGKPKGVPLTYDNEAAAARNINEFIGNSQEDVELLALPVSHSFGLGRVRCCLSKGATLILLGSFANVKKIYRTMEEDHVTGFTMVPASWRYLKKLTGDKLGDFKDQLRYIEMGSAFFSKDEKQELADLLPHTRVCMHYGLTEASRSAFMEFHQDKAHLDSVGKASPNTDIKVLDENGIECGVNQEGEICVKGDHVTHGYLDLPIEESFFGDYFRTGDWGYKTEEGYIYLISRKKELINVGGKKVSPIEVEEQLFKISGIVDCACIGVPDEEGVLGEVVKAFIVKDKDSDITFDDIKNQLNGKLESYKLPVHYEWIDEIPKTQNGKIQRGLLK</sequence>